<dbReference type="Proteomes" id="UP000789759">
    <property type="component" value="Unassembled WGS sequence"/>
</dbReference>
<organism evidence="1 2">
    <name type="scientific">Cetraspora pellucida</name>
    <dbReference type="NCBI Taxonomy" id="1433469"/>
    <lineage>
        <taxon>Eukaryota</taxon>
        <taxon>Fungi</taxon>
        <taxon>Fungi incertae sedis</taxon>
        <taxon>Mucoromycota</taxon>
        <taxon>Glomeromycotina</taxon>
        <taxon>Glomeromycetes</taxon>
        <taxon>Diversisporales</taxon>
        <taxon>Gigasporaceae</taxon>
        <taxon>Cetraspora</taxon>
    </lineage>
</organism>
<dbReference type="EMBL" id="CAJVQA010003061">
    <property type="protein sequence ID" value="CAG8565117.1"/>
    <property type="molecule type" value="Genomic_DNA"/>
</dbReference>
<proteinExistence type="predicted"/>
<sequence>MTTINNNYNDLFEENKSAFLFFDNILETLDFVKIFELFIMKLTY</sequence>
<name>A0A9N9BIB6_9GLOM</name>
<gene>
    <name evidence="1" type="ORF">CPELLU_LOCUS5388</name>
</gene>
<protein>
    <submittedName>
        <fullName evidence="1">6864_t:CDS:1</fullName>
    </submittedName>
</protein>
<accession>A0A9N9BIB6</accession>
<keyword evidence="2" id="KW-1185">Reference proteome</keyword>
<reference evidence="1" key="1">
    <citation type="submission" date="2021-06" db="EMBL/GenBank/DDBJ databases">
        <authorList>
            <person name="Kallberg Y."/>
            <person name="Tangrot J."/>
            <person name="Rosling A."/>
        </authorList>
    </citation>
    <scope>NUCLEOTIDE SEQUENCE</scope>
    <source>
        <strain evidence="1">FL966</strain>
    </source>
</reference>
<evidence type="ECO:0000313" key="2">
    <source>
        <dbReference type="Proteomes" id="UP000789759"/>
    </source>
</evidence>
<dbReference type="AlphaFoldDB" id="A0A9N9BIB6"/>
<evidence type="ECO:0000313" key="1">
    <source>
        <dbReference type="EMBL" id="CAG8565117.1"/>
    </source>
</evidence>
<comment type="caution">
    <text evidence="1">The sequence shown here is derived from an EMBL/GenBank/DDBJ whole genome shotgun (WGS) entry which is preliminary data.</text>
</comment>